<dbReference type="PANTHER" id="PTHR35093">
    <property type="entry name" value="OUTER MEMBRANE PROTEIN NMB0088-RELATED"/>
    <property type="match status" value="1"/>
</dbReference>
<evidence type="ECO:0000256" key="3">
    <source>
        <dbReference type="ARBA" id="ARBA00022452"/>
    </source>
</evidence>
<evidence type="ECO:0000256" key="4">
    <source>
        <dbReference type="ARBA" id="ARBA00022692"/>
    </source>
</evidence>
<proteinExistence type="inferred from homology"/>
<dbReference type="Pfam" id="PF03349">
    <property type="entry name" value="Toluene_X"/>
    <property type="match status" value="1"/>
</dbReference>
<evidence type="ECO:0000256" key="6">
    <source>
        <dbReference type="ARBA" id="ARBA00023136"/>
    </source>
</evidence>
<keyword evidence="5 8" id="KW-0732">Signal</keyword>
<keyword evidence="10" id="KW-1185">Reference proteome</keyword>
<evidence type="ECO:0000313" key="10">
    <source>
        <dbReference type="Proteomes" id="UP000636949"/>
    </source>
</evidence>
<dbReference type="PANTHER" id="PTHR35093:SF8">
    <property type="entry name" value="OUTER MEMBRANE PROTEIN NMB0088-RELATED"/>
    <property type="match status" value="1"/>
</dbReference>
<sequence>MLKNIIYKATALSLVALSPYASFASAYQIFEQDAASLGTYHAGSAAQANDASTQWYNPAGMVNLKSQQISVGGELVNTNIRFTGTQQNVGQMASGNPEPVNGVNGGGLTPVPNIHYVLPFDRWAFGIGIVAPFGAETDYGDSSPLKYSGTKTQLQVIDITPAIAFKVNKYLSLGIGADIAYVTGEFDNAFAYVNQSFQPVDINVKNKGDAFTFGFHTGVLVNFNESNRIGLTYHSKMTADLKGSTTMSGDTSGVVLNPQTPYTSGDNFSTEIVLPAWWDLAYYIKATSDLALMASASYTQWDSVNNVTLKNVVTPFGTQNFQDVIIQQDFSNTWNFAIGATYDLTPKWILKAGAGYDMTPTNDQYRNIQIPDQSRFILATGVEYRVLKSLSIALSYAHFFVQRASIDNTQNITDTYQTTKGYVQSSADLLGLQLKWII</sequence>
<gene>
    <name evidence="9" type="ORF">GCM10010995_25260</name>
</gene>
<reference evidence="9" key="1">
    <citation type="journal article" date="2014" name="Int. J. Syst. Evol. Microbiol.">
        <title>Complete genome sequence of Corynebacterium casei LMG S-19264T (=DSM 44701T), isolated from a smear-ripened cheese.</title>
        <authorList>
            <consortium name="US DOE Joint Genome Institute (JGI-PGF)"/>
            <person name="Walter F."/>
            <person name="Albersmeier A."/>
            <person name="Kalinowski J."/>
            <person name="Ruckert C."/>
        </authorList>
    </citation>
    <scope>NUCLEOTIDE SEQUENCE</scope>
    <source>
        <strain evidence="9">CGMCC 1.15758</strain>
    </source>
</reference>
<evidence type="ECO:0000256" key="1">
    <source>
        <dbReference type="ARBA" id="ARBA00004571"/>
    </source>
</evidence>
<keyword evidence="3" id="KW-1134">Transmembrane beta strand</keyword>
<dbReference type="OrthoDB" id="19849at2"/>
<evidence type="ECO:0000256" key="2">
    <source>
        <dbReference type="ARBA" id="ARBA00008163"/>
    </source>
</evidence>
<dbReference type="GO" id="GO:0015483">
    <property type="term" value="F:long-chain fatty acid transporting porin activity"/>
    <property type="evidence" value="ECO:0007669"/>
    <property type="project" value="TreeGrafter"/>
</dbReference>
<reference evidence="9" key="2">
    <citation type="submission" date="2020-09" db="EMBL/GenBank/DDBJ databases">
        <authorList>
            <person name="Sun Q."/>
            <person name="Zhou Y."/>
        </authorList>
    </citation>
    <scope>NUCLEOTIDE SEQUENCE</scope>
    <source>
        <strain evidence="9">CGMCC 1.15758</strain>
    </source>
</reference>
<dbReference type="InterPro" id="IPR005017">
    <property type="entry name" value="OMPP1/FadL/TodX"/>
</dbReference>
<evidence type="ECO:0000256" key="7">
    <source>
        <dbReference type="ARBA" id="ARBA00023237"/>
    </source>
</evidence>
<keyword evidence="4" id="KW-0812">Transmembrane</keyword>
<comment type="subcellular location">
    <subcellularLocation>
        <location evidence="1">Cell outer membrane</location>
        <topology evidence="1">Multi-pass membrane protein</topology>
    </subcellularLocation>
</comment>
<keyword evidence="7" id="KW-0998">Cell outer membrane</keyword>
<dbReference type="AlphaFoldDB" id="A0A8J3EA59"/>
<dbReference type="Proteomes" id="UP000636949">
    <property type="component" value="Unassembled WGS sequence"/>
</dbReference>
<comment type="caution">
    <text evidence="9">The sequence shown here is derived from an EMBL/GenBank/DDBJ whole genome shotgun (WGS) entry which is preliminary data.</text>
</comment>
<dbReference type="EMBL" id="BMJS01000044">
    <property type="protein sequence ID" value="GGG06668.1"/>
    <property type="molecule type" value="Genomic_DNA"/>
</dbReference>
<dbReference type="RefSeq" id="WP_117003812.1">
    <property type="nucleotide sequence ID" value="NZ_BMJS01000044.1"/>
</dbReference>
<protein>
    <submittedName>
        <fullName evidence="9">Long-chain fatty acid transporter</fullName>
    </submittedName>
</protein>
<dbReference type="SUPFAM" id="SSF56935">
    <property type="entry name" value="Porins"/>
    <property type="match status" value="1"/>
</dbReference>
<evidence type="ECO:0000313" key="9">
    <source>
        <dbReference type="EMBL" id="GGG06668.1"/>
    </source>
</evidence>
<dbReference type="Gene3D" id="2.40.160.60">
    <property type="entry name" value="Outer membrane protein transport protein (OMPP1/FadL/TodX)"/>
    <property type="match status" value="1"/>
</dbReference>
<name>A0A8J3EA59_9GAMM</name>
<dbReference type="GO" id="GO:0009279">
    <property type="term" value="C:cell outer membrane"/>
    <property type="evidence" value="ECO:0007669"/>
    <property type="project" value="UniProtKB-SubCell"/>
</dbReference>
<accession>A0A8J3EA59</accession>
<evidence type="ECO:0000256" key="5">
    <source>
        <dbReference type="ARBA" id="ARBA00022729"/>
    </source>
</evidence>
<feature type="signal peptide" evidence="8">
    <location>
        <begin position="1"/>
        <end position="24"/>
    </location>
</feature>
<keyword evidence="6" id="KW-0472">Membrane</keyword>
<organism evidence="9 10">
    <name type="scientific">Cysteiniphilum litorale</name>
    <dbReference type="NCBI Taxonomy" id="2056700"/>
    <lineage>
        <taxon>Bacteria</taxon>
        <taxon>Pseudomonadati</taxon>
        <taxon>Pseudomonadota</taxon>
        <taxon>Gammaproteobacteria</taxon>
        <taxon>Thiotrichales</taxon>
        <taxon>Fastidiosibacteraceae</taxon>
        <taxon>Cysteiniphilum</taxon>
    </lineage>
</organism>
<comment type="similarity">
    <text evidence="2">Belongs to the OmpP1/FadL family.</text>
</comment>
<evidence type="ECO:0000256" key="8">
    <source>
        <dbReference type="SAM" id="SignalP"/>
    </source>
</evidence>
<feature type="chain" id="PRO_5035254936" evidence="8">
    <location>
        <begin position="25"/>
        <end position="438"/>
    </location>
</feature>